<feature type="non-terminal residue" evidence="1">
    <location>
        <position position="83"/>
    </location>
</feature>
<evidence type="ECO:0000313" key="1">
    <source>
        <dbReference type="EMBL" id="SVD79296.1"/>
    </source>
</evidence>
<organism evidence="1">
    <name type="scientific">marine metagenome</name>
    <dbReference type="NCBI Taxonomy" id="408172"/>
    <lineage>
        <taxon>unclassified sequences</taxon>
        <taxon>metagenomes</taxon>
        <taxon>ecological metagenomes</taxon>
    </lineage>
</organism>
<sequence length="83" mass="9191">MWAAGLFDEAEQIFLDVLARDPSVARGHHGRGKSLMSLNKLEAALEAAQRALALSPRDGEFHHTVGTIYKRMHRYEEAAVAFG</sequence>
<dbReference type="Gene3D" id="1.25.40.10">
    <property type="entry name" value="Tetratricopeptide repeat domain"/>
    <property type="match status" value="1"/>
</dbReference>
<dbReference type="AlphaFoldDB" id="A0A382Y7L6"/>
<proteinExistence type="predicted"/>
<dbReference type="EMBL" id="UINC01173610">
    <property type="protein sequence ID" value="SVD79296.1"/>
    <property type="molecule type" value="Genomic_DNA"/>
</dbReference>
<dbReference type="PROSITE" id="PS50005">
    <property type="entry name" value="TPR"/>
    <property type="match status" value="1"/>
</dbReference>
<dbReference type="InterPro" id="IPR019734">
    <property type="entry name" value="TPR_rpt"/>
</dbReference>
<reference evidence="1" key="1">
    <citation type="submission" date="2018-05" db="EMBL/GenBank/DDBJ databases">
        <authorList>
            <person name="Lanie J.A."/>
            <person name="Ng W.-L."/>
            <person name="Kazmierczak K.M."/>
            <person name="Andrzejewski T.M."/>
            <person name="Davidsen T.M."/>
            <person name="Wayne K.J."/>
            <person name="Tettelin H."/>
            <person name="Glass J.I."/>
            <person name="Rusch D."/>
            <person name="Podicherti R."/>
            <person name="Tsui H.-C.T."/>
            <person name="Winkler M.E."/>
        </authorList>
    </citation>
    <scope>NUCLEOTIDE SEQUENCE</scope>
</reference>
<dbReference type="Pfam" id="PF13432">
    <property type="entry name" value="TPR_16"/>
    <property type="match status" value="1"/>
</dbReference>
<protein>
    <submittedName>
        <fullName evidence="1">Uncharacterized protein</fullName>
    </submittedName>
</protein>
<dbReference type="InterPro" id="IPR011990">
    <property type="entry name" value="TPR-like_helical_dom_sf"/>
</dbReference>
<gene>
    <name evidence="1" type="ORF">METZ01_LOCUS432150</name>
</gene>
<accession>A0A382Y7L6</accession>
<dbReference type="SUPFAM" id="SSF48452">
    <property type="entry name" value="TPR-like"/>
    <property type="match status" value="1"/>
</dbReference>
<name>A0A382Y7L6_9ZZZZ</name>
<dbReference type="SMART" id="SM00028">
    <property type="entry name" value="TPR"/>
    <property type="match status" value="1"/>
</dbReference>